<dbReference type="Proteomes" id="UP001443914">
    <property type="component" value="Unassembled WGS sequence"/>
</dbReference>
<evidence type="ECO:0000256" key="2">
    <source>
        <dbReference type="ARBA" id="ARBA00007635"/>
    </source>
</evidence>
<reference evidence="9" key="1">
    <citation type="submission" date="2024-03" db="EMBL/GenBank/DDBJ databases">
        <title>WGS assembly of Saponaria officinalis var. Norfolk2.</title>
        <authorList>
            <person name="Jenkins J."/>
            <person name="Shu S."/>
            <person name="Grimwood J."/>
            <person name="Barry K."/>
            <person name="Goodstein D."/>
            <person name="Schmutz J."/>
            <person name="Leebens-Mack J."/>
            <person name="Osbourn A."/>
        </authorList>
    </citation>
    <scope>NUCLEOTIDE SEQUENCE [LARGE SCALE GENOMIC DNA]</scope>
    <source>
        <strain evidence="9">JIC</strain>
    </source>
</reference>
<name>A0AAW1JN38_SAPOF</name>
<feature type="domain" description="EamA" evidence="8">
    <location>
        <begin position="13"/>
        <end position="151"/>
    </location>
</feature>
<keyword evidence="4 6" id="KW-1133">Transmembrane helix</keyword>
<feature type="transmembrane region" description="Helical" evidence="6">
    <location>
        <begin position="82"/>
        <end position="100"/>
    </location>
</feature>
<feature type="transmembrane region" description="Helical" evidence="6">
    <location>
        <begin position="135"/>
        <end position="153"/>
    </location>
</feature>
<dbReference type="GO" id="GO:0022857">
    <property type="term" value="F:transmembrane transporter activity"/>
    <property type="evidence" value="ECO:0007669"/>
    <property type="project" value="InterPro"/>
</dbReference>
<dbReference type="SUPFAM" id="SSF103481">
    <property type="entry name" value="Multidrug resistance efflux transporter EmrE"/>
    <property type="match status" value="1"/>
</dbReference>
<dbReference type="AlphaFoldDB" id="A0AAW1JN38"/>
<evidence type="ECO:0000259" key="8">
    <source>
        <dbReference type="Pfam" id="PF00892"/>
    </source>
</evidence>
<keyword evidence="5 6" id="KW-0472">Membrane</keyword>
<comment type="subcellular location">
    <subcellularLocation>
        <location evidence="1 6">Membrane</location>
        <topology evidence="1 6">Multi-pass membrane protein</topology>
    </subcellularLocation>
</comment>
<evidence type="ECO:0000313" key="9">
    <source>
        <dbReference type="EMBL" id="KAK9705777.1"/>
    </source>
</evidence>
<evidence type="ECO:0000256" key="6">
    <source>
        <dbReference type="RuleBase" id="RU363077"/>
    </source>
</evidence>
<evidence type="ECO:0000256" key="3">
    <source>
        <dbReference type="ARBA" id="ARBA00022692"/>
    </source>
</evidence>
<feature type="transmembrane region" description="Helical" evidence="6">
    <location>
        <begin position="12"/>
        <end position="31"/>
    </location>
</feature>
<feature type="region of interest" description="Disordered" evidence="7">
    <location>
        <begin position="162"/>
        <end position="201"/>
    </location>
</feature>
<dbReference type="InterPro" id="IPR000620">
    <property type="entry name" value="EamA_dom"/>
</dbReference>
<organism evidence="9 10">
    <name type="scientific">Saponaria officinalis</name>
    <name type="common">Common soapwort</name>
    <name type="synonym">Lychnis saponaria</name>
    <dbReference type="NCBI Taxonomy" id="3572"/>
    <lineage>
        <taxon>Eukaryota</taxon>
        <taxon>Viridiplantae</taxon>
        <taxon>Streptophyta</taxon>
        <taxon>Embryophyta</taxon>
        <taxon>Tracheophyta</taxon>
        <taxon>Spermatophyta</taxon>
        <taxon>Magnoliopsida</taxon>
        <taxon>eudicotyledons</taxon>
        <taxon>Gunneridae</taxon>
        <taxon>Pentapetalae</taxon>
        <taxon>Caryophyllales</taxon>
        <taxon>Caryophyllaceae</taxon>
        <taxon>Caryophylleae</taxon>
        <taxon>Saponaria</taxon>
    </lineage>
</organism>
<dbReference type="EMBL" id="JBDFQZ010000007">
    <property type="protein sequence ID" value="KAK9705777.1"/>
    <property type="molecule type" value="Genomic_DNA"/>
</dbReference>
<keyword evidence="3 6" id="KW-0812">Transmembrane</keyword>
<dbReference type="Pfam" id="PF00892">
    <property type="entry name" value="EamA"/>
    <property type="match status" value="1"/>
</dbReference>
<gene>
    <name evidence="9" type="ORF">RND81_07G080900</name>
</gene>
<evidence type="ECO:0000256" key="4">
    <source>
        <dbReference type="ARBA" id="ARBA00022989"/>
    </source>
</evidence>
<accession>A0AAW1JN38</accession>
<keyword evidence="10" id="KW-1185">Reference proteome</keyword>
<dbReference type="InterPro" id="IPR037185">
    <property type="entry name" value="EmrE-like"/>
</dbReference>
<protein>
    <recommendedName>
        <fullName evidence="6">WAT1-related protein</fullName>
    </recommendedName>
</protein>
<dbReference type="PANTHER" id="PTHR31218">
    <property type="entry name" value="WAT1-RELATED PROTEIN"/>
    <property type="match status" value="1"/>
</dbReference>
<dbReference type="GO" id="GO:0016020">
    <property type="term" value="C:membrane"/>
    <property type="evidence" value="ECO:0007669"/>
    <property type="project" value="UniProtKB-SubCell"/>
</dbReference>
<evidence type="ECO:0000256" key="7">
    <source>
        <dbReference type="SAM" id="MobiDB-lite"/>
    </source>
</evidence>
<proteinExistence type="inferred from homology"/>
<feature type="transmembrane region" description="Helical" evidence="6">
    <location>
        <begin position="107"/>
        <end position="129"/>
    </location>
</feature>
<evidence type="ECO:0000256" key="5">
    <source>
        <dbReference type="ARBA" id="ARBA00023136"/>
    </source>
</evidence>
<sequence>MLLFMASDSTWLFGCLSLLASMLLWSSWLILQVAITKCYPDALSFSAWLSFLAMFQAAAIAFFTVDDRNAWIITSPLELTSLYFSGVVGSGVMVFVQAWCISRRGPFFTSVFAPLSTVVTTLLECIILHESLYLGSLLGALGVIIGLYIVLWGKAREMKGTNPSVEGHQVQTMQDDMPREEDLEQPLLTTTTTTTTNDSKG</sequence>
<evidence type="ECO:0000313" key="10">
    <source>
        <dbReference type="Proteomes" id="UP001443914"/>
    </source>
</evidence>
<evidence type="ECO:0000256" key="1">
    <source>
        <dbReference type="ARBA" id="ARBA00004141"/>
    </source>
</evidence>
<feature type="compositionally biased region" description="Low complexity" evidence="7">
    <location>
        <begin position="189"/>
        <end position="201"/>
    </location>
</feature>
<comment type="caution">
    <text evidence="9">The sequence shown here is derived from an EMBL/GenBank/DDBJ whole genome shotgun (WGS) entry which is preliminary data.</text>
</comment>
<dbReference type="InterPro" id="IPR030184">
    <property type="entry name" value="WAT1-related"/>
</dbReference>
<comment type="similarity">
    <text evidence="2 6">Belongs to the drug/metabolite transporter (DMT) superfamily. Plant drug/metabolite exporter (P-DME) (TC 2.A.7.4) family.</text>
</comment>
<feature type="compositionally biased region" description="Polar residues" evidence="7">
    <location>
        <begin position="162"/>
        <end position="174"/>
    </location>
</feature>
<feature type="transmembrane region" description="Helical" evidence="6">
    <location>
        <begin position="43"/>
        <end position="62"/>
    </location>
</feature>